<feature type="signal peptide" evidence="1">
    <location>
        <begin position="1"/>
        <end position="19"/>
    </location>
</feature>
<feature type="domain" description="Lipocalin-like" evidence="2">
    <location>
        <begin position="21"/>
        <end position="126"/>
    </location>
</feature>
<dbReference type="GeneID" id="63776347"/>
<dbReference type="OrthoDB" id="3904217at2759"/>
<name>A0A1Y2E0P6_9PEZI</name>
<dbReference type="EMBL" id="MCFJ01000006">
    <property type="protein sequence ID" value="ORY65113.1"/>
    <property type="molecule type" value="Genomic_DNA"/>
</dbReference>
<reference evidence="3 4" key="1">
    <citation type="submission" date="2016-07" db="EMBL/GenBank/DDBJ databases">
        <title>Pervasive Adenine N6-methylation of Active Genes in Fungi.</title>
        <authorList>
            <consortium name="DOE Joint Genome Institute"/>
            <person name="Mondo S.J."/>
            <person name="Dannebaum R.O."/>
            <person name="Kuo R.C."/>
            <person name="Labutti K."/>
            <person name="Haridas S."/>
            <person name="Kuo A."/>
            <person name="Salamov A."/>
            <person name="Ahrendt S.R."/>
            <person name="Lipzen A."/>
            <person name="Sullivan W."/>
            <person name="Andreopoulos W.B."/>
            <person name="Clum A."/>
            <person name="Lindquist E."/>
            <person name="Daum C."/>
            <person name="Ramamoorthy G.K."/>
            <person name="Gryganskyi A."/>
            <person name="Culley D."/>
            <person name="Magnuson J.K."/>
            <person name="James T.Y."/>
            <person name="O'Malley M.A."/>
            <person name="Stajich J.E."/>
            <person name="Spatafora J.W."/>
            <person name="Visel A."/>
            <person name="Grigoriev I.V."/>
        </authorList>
    </citation>
    <scope>NUCLEOTIDE SEQUENCE [LARGE SCALE GENOMIC DNA]</scope>
    <source>
        <strain evidence="3 4">CBS 129021</strain>
    </source>
</reference>
<dbReference type="Proteomes" id="UP000193689">
    <property type="component" value="Unassembled WGS sequence"/>
</dbReference>
<keyword evidence="1" id="KW-0732">Signal</keyword>
<feature type="chain" id="PRO_5012688834" description="Lipocalin-like domain-containing protein" evidence="1">
    <location>
        <begin position="20"/>
        <end position="137"/>
    </location>
</feature>
<dbReference type="AlphaFoldDB" id="A0A1Y2E0P6"/>
<gene>
    <name evidence="3" type="ORF">BCR38DRAFT_431901</name>
</gene>
<evidence type="ECO:0000259" key="2">
    <source>
        <dbReference type="Pfam" id="PF13924"/>
    </source>
</evidence>
<comment type="caution">
    <text evidence="3">The sequence shown here is derived from an EMBL/GenBank/DDBJ whole genome shotgun (WGS) entry which is preliminary data.</text>
</comment>
<keyword evidence="4" id="KW-1185">Reference proteome</keyword>
<dbReference type="InterPro" id="IPR024311">
    <property type="entry name" value="Lipocalin-like"/>
</dbReference>
<dbReference type="InParanoid" id="A0A1Y2E0P6"/>
<protein>
    <recommendedName>
        <fullName evidence="2">Lipocalin-like domain-containing protein</fullName>
    </recommendedName>
</protein>
<dbReference type="Pfam" id="PF13924">
    <property type="entry name" value="Lipocalin_5"/>
    <property type="match status" value="1"/>
</dbReference>
<evidence type="ECO:0000313" key="3">
    <source>
        <dbReference type="EMBL" id="ORY65113.1"/>
    </source>
</evidence>
<dbReference type="RefSeq" id="XP_040716265.1">
    <property type="nucleotide sequence ID" value="XM_040860135.1"/>
</dbReference>
<evidence type="ECO:0000313" key="4">
    <source>
        <dbReference type="Proteomes" id="UP000193689"/>
    </source>
</evidence>
<evidence type="ECO:0000256" key="1">
    <source>
        <dbReference type="SAM" id="SignalP"/>
    </source>
</evidence>
<proteinExistence type="predicted"/>
<organism evidence="3 4">
    <name type="scientific">Pseudomassariella vexata</name>
    <dbReference type="NCBI Taxonomy" id="1141098"/>
    <lineage>
        <taxon>Eukaryota</taxon>
        <taxon>Fungi</taxon>
        <taxon>Dikarya</taxon>
        <taxon>Ascomycota</taxon>
        <taxon>Pezizomycotina</taxon>
        <taxon>Sordariomycetes</taxon>
        <taxon>Xylariomycetidae</taxon>
        <taxon>Amphisphaeriales</taxon>
        <taxon>Pseudomassariaceae</taxon>
        <taxon>Pseudomassariella</taxon>
    </lineage>
</organism>
<sequence length="137" mass="15191">MCGYLLGILKLVVFKLSLCLDSTTTGFQPVGATTLGSRSLVRDNHMAATFASAQASAPLGSHIWAFATYVEILRVMRAVVTYFSSCKVTTEGEETLLNTQVYVVLDPNWMGGHQVRKCEMREDHGKTFLTIRPLWES</sequence>
<accession>A0A1Y2E0P6</accession>